<comment type="caution">
    <text evidence="3">The sequence shown here is derived from an EMBL/GenBank/DDBJ whole genome shotgun (WGS) entry which is preliminary data.</text>
</comment>
<dbReference type="AlphaFoldDB" id="A0AAD7FXT0"/>
<dbReference type="InterPro" id="IPR001841">
    <property type="entry name" value="Znf_RING"/>
</dbReference>
<dbReference type="Gene3D" id="3.30.40.10">
    <property type="entry name" value="Zinc/RING finger domain, C3HC4 (zinc finger)"/>
    <property type="match status" value="1"/>
</dbReference>
<evidence type="ECO:0000313" key="3">
    <source>
        <dbReference type="EMBL" id="KAJ7649197.1"/>
    </source>
</evidence>
<evidence type="ECO:0000313" key="4">
    <source>
        <dbReference type="Proteomes" id="UP001221757"/>
    </source>
</evidence>
<sequence>MSSVAVRWLLMLSHDIDSFMAAERAAAIARHLEPPSLGTTRVQWNHDNAGSHTARATELTADELYVGPECPVVFNPTNPDHMCSVCHCVKSHPVWYRGCKHSHCYVCARLRLQEKWTCPDCRAQIYSAPKHHHAEETEIAKDHPDWTDASVVSYSWSGLKFPRRPKRIATPSP</sequence>
<protein>
    <recommendedName>
        <fullName evidence="2">RING-type domain-containing protein</fullName>
    </recommendedName>
</protein>
<gene>
    <name evidence="3" type="ORF">B0H17DRAFT_1215410</name>
</gene>
<keyword evidence="4" id="KW-1185">Reference proteome</keyword>
<proteinExistence type="predicted"/>
<keyword evidence="1" id="KW-0862">Zinc</keyword>
<keyword evidence="1" id="KW-0479">Metal-binding</keyword>
<dbReference type="SUPFAM" id="SSF57850">
    <property type="entry name" value="RING/U-box"/>
    <property type="match status" value="1"/>
</dbReference>
<dbReference type="InterPro" id="IPR013083">
    <property type="entry name" value="Znf_RING/FYVE/PHD"/>
</dbReference>
<dbReference type="Proteomes" id="UP001221757">
    <property type="component" value="Unassembled WGS sequence"/>
</dbReference>
<evidence type="ECO:0000259" key="2">
    <source>
        <dbReference type="PROSITE" id="PS50089"/>
    </source>
</evidence>
<dbReference type="GO" id="GO:0008270">
    <property type="term" value="F:zinc ion binding"/>
    <property type="evidence" value="ECO:0007669"/>
    <property type="project" value="UniProtKB-KW"/>
</dbReference>
<accession>A0AAD7FXT0</accession>
<keyword evidence="1" id="KW-0863">Zinc-finger</keyword>
<dbReference type="PROSITE" id="PS50089">
    <property type="entry name" value="ZF_RING_2"/>
    <property type="match status" value="1"/>
</dbReference>
<reference evidence="3" key="1">
    <citation type="submission" date="2023-03" db="EMBL/GenBank/DDBJ databases">
        <title>Massive genome expansion in bonnet fungi (Mycena s.s.) driven by repeated elements and novel gene families across ecological guilds.</title>
        <authorList>
            <consortium name="Lawrence Berkeley National Laboratory"/>
            <person name="Harder C.B."/>
            <person name="Miyauchi S."/>
            <person name="Viragh M."/>
            <person name="Kuo A."/>
            <person name="Thoen E."/>
            <person name="Andreopoulos B."/>
            <person name="Lu D."/>
            <person name="Skrede I."/>
            <person name="Drula E."/>
            <person name="Henrissat B."/>
            <person name="Morin E."/>
            <person name="Kohler A."/>
            <person name="Barry K."/>
            <person name="LaButti K."/>
            <person name="Morin E."/>
            <person name="Salamov A."/>
            <person name="Lipzen A."/>
            <person name="Mereny Z."/>
            <person name="Hegedus B."/>
            <person name="Baldrian P."/>
            <person name="Stursova M."/>
            <person name="Weitz H."/>
            <person name="Taylor A."/>
            <person name="Grigoriev I.V."/>
            <person name="Nagy L.G."/>
            <person name="Martin F."/>
            <person name="Kauserud H."/>
        </authorList>
    </citation>
    <scope>NUCLEOTIDE SEQUENCE</scope>
    <source>
        <strain evidence="3">CBHHK067</strain>
    </source>
</reference>
<evidence type="ECO:0000256" key="1">
    <source>
        <dbReference type="PROSITE-ProRule" id="PRU00175"/>
    </source>
</evidence>
<organism evidence="3 4">
    <name type="scientific">Mycena rosella</name>
    <name type="common">Pink bonnet</name>
    <name type="synonym">Agaricus rosellus</name>
    <dbReference type="NCBI Taxonomy" id="1033263"/>
    <lineage>
        <taxon>Eukaryota</taxon>
        <taxon>Fungi</taxon>
        <taxon>Dikarya</taxon>
        <taxon>Basidiomycota</taxon>
        <taxon>Agaricomycotina</taxon>
        <taxon>Agaricomycetes</taxon>
        <taxon>Agaricomycetidae</taxon>
        <taxon>Agaricales</taxon>
        <taxon>Marasmiineae</taxon>
        <taxon>Mycenaceae</taxon>
        <taxon>Mycena</taxon>
    </lineage>
</organism>
<feature type="domain" description="RING-type" evidence="2">
    <location>
        <begin position="83"/>
        <end position="122"/>
    </location>
</feature>
<name>A0AAD7FXT0_MYCRO</name>
<dbReference type="EMBL" id="JARKIE010000369">
    <property type="protein sequence ID" value="KAJ7649197.1"/>
    <property type="molecule type" value="Genomic_DNA"/>
</dbReference>